<evidence type="ECO:0000313" key="8">
    <source>
        <dbReference type="EMBL" id="WYZ19627.1"/>
    </source>
</evidence>
<proteinExistence type="predicted"/>
<keyword evidence="3" id="KW-0645">Protease</keyword>
<dbReference type="InterPro" id="IPR001375">
    <property type="entry name" value="Peptidase_S9_cat"/>
</dbReference>
<dbReference type="InterPro" id="IPR023302">
    <property type="entry name" value="Pept_S9A_N"/>
</dbReference>
<dbReference type="RefSeq" id="WP_406844191.1">
    <property type="nucleotide sequence ID" value="NZ_CP150845.1"/>
</dbReference>
<dbReference type="Gene3D" id="3.40.50.1820">
    <property type="entry name" value="alpha/beta hydrolase"/>
    <property type="match status" value="1"/>
</dbReference>
<sequence>MKLYFLICAFVYTNILAGQEITLTEKPFTDNYYGKVISDPYRYMENTNDTLVQKWFKQNSIESRKLLDNISGRKEILEKLLELEKRNSFDITLLNIAANNYSFYLKKLNSDKTGKLYYKSGEKAKEILLFDPADYKKESGSNYSITYLKPSWNNNTVAIGLSKKGEEIGEIAFLNVTTKTLHPEIITHCWPAALAGIKWLLDDSGIIYIHIPVIDTKDKNYILNTESVIYKLGDNPDKHKIILSKSNNPEIEITDADFPVVYDFNSNDKYITSSLSGATTYEDYYYANIEELSNQKINWKPLYKKEDGLLNPKLINDNLYCVSSKRTPNFKIIKTNITNPDFENPEVVVAENKIESIDDYVINNEGLFYSTTKNGVEAKLYQKKDNVIKQIQLPIKAGAISIQNKNSANPGLWVSISGWLNSKSRYSYDAAKESFTEANVTTPILYPEFEDFVVDEIEIPSHDGAMVPVSLIYKKGLKKDKMNNILIDGYGSFGISMKPRFRTFYLSWVLNGGVFAEAHVRGGSEKGDDWYKNGYKSTKPNSWKDLIATAEYLIKEKITSKERIAITSGSAGGILVGRAITERPDLFRVMICKNGELNTVRLKETPNGPNCMKEFGNPEIKEELEALIEMDSYLHIKNGVKYPSCLITTGMNDARVAPWISGKLAARLKASTASKNPIIFSVNYNTGHGLDNSNLELYNDFADQFAFAFWQLGNPKFKLINSD</sequence>
<dbReference type="Proteomes" id="UP001623852">
    <property type="component" value="Chromosome"/>
</dbReference>
<dbReference type="EMBL" id="CP150845">
    <property type="protein sequence ID" value="WYZ19627.1"/>
    <property type="molecule type" value="Genomic_DNA"/>
</dbReference>
<dbReference type="Pfam" id="PF00326">
    <property type="entry name" value="Peptidase_S9"/>
    <property type="match status" value="1"/>
</dbReference>
<reference evidence="8 9" key="1">
    <citation type="submission" date="2024-03" db="EMBL/GenBank/DDBJ databases">
        <title>Flavobacterium soyae.</title>
        <authorList>
            <person name="Zheng W."/>
        </authorList>
    </citation>
    <scope>NUCLEOTIDE SEQUENCE [LARGE SCALE GENOMIC DNA]</scope>
    <source>
        <strain evidence="8 9">55</strain>
    </source>
</reference>
<dbReference type="Pfam" id="PF02897">
    <property type="entry name" value="Peptidase_S9_N"/>
    <property type="match status" value="1"/>
</dbReference>
<comment type="catalytic activity">
    <reaction evidence="1">
        <text>Hydrolysis of Pro-|-Xaa &gt;&gt; Ala-|-Xaa in oligopeptides.</text>
        <dbReference type="EC" id="3.4.21.26"/>
    </reaction>
</comment>
<evidence type="ECO:0000259" key="7">
    <source>
        <dbReference type="Pfam" id="PF02897"/>
    </source>
</evidence>
<dbReference type="SUPFAM" id="SSF53474">
    <property type="entry name" value="alpha/beta-Hydrolases"/>
    <property type="match status" value="1"/>
</dbReference>
<dbReference type="PRINTS" id="PR00862">
    <property type="entry name" value="PROLIGOPTASE"/>
</dbReference>
<feature type="domain" description="Peptidase S9A N-terminal" evidence="7">
    <location>
        <begin position="28"/>
        <end position="434"/>
    </location>
</feature>
<gene>
    <name evidence="8" type="ORF">AABD74_20985</name>
</gene>
<evidence type="ECO:0000256" key="1">
    <source>
        <dbReference type="ARBA" id="ARBA00001070"/>
    </source>
</evidence>
<dbReference type="PANTHER" id="PTHR42881">
    <property type="entry name" value="PROLYL ENDOPEPTIDASE"/>
    <property type="match status" value="1"/>
</dbReference>
<dbReference type="PANTHER" id="PTHR42881:SF2">
    <property type="entry name" value="PROLYL ENDOPEPTIDASE"/>
    <property type="match status" value="1"/>
</dbReference>
<accession>A0ABZ2UER6</accession>
<keyword evidence="9" id="KW-1185">Reference proteome</keyword>
<dbReference type="Gene3D" id="2.130.10.120">
    <property type="entry name" value="Prolyl oligopeptidase, N-terminal domain"/>
    <property type="match status" value="1"/>
</dbReference>
<dbReference type="InterPro" id="IPR029058">
    <property type="entry name" value="AB_hydrolase_fold"/>
</dbReference>
<evidence type="ECO:0000256" key="5">
    <source>
        <dbReference type="ARBA" id="ARBA00022825"/>
    </source>
</evidence>
<name>A0ABZ2UER6_9FLAO</name>
<evidence type="ECO:0000256" key="3">
    <source>
        <dbReference type="ARBA" id="ARBA00022670"/>
    </source>
</evidence>
<evidence type="ECO:0000259" key="6">
    <source>
        <dbReference type="Pfam" id="PF00326"/>
    </source>
</evidence>
<dbReference type="SUPFAM" id="SSF50993">
    <property type="entry name" value="Peptidase/esterase 'gauge' domain"/>
    <property type="match status" value="1"/>
</dbReference>
<feature type="domain" description="Peptidase S9 prolyl oligopeptidase catalytic" evidence="6">
    <location>
        <begin position="502"/>
        <end position="713"/>
    </location>
</feature>
<protein>
    <recommendedName>
        <fullName evidence="2">prolyl oligopeptidase</fullName>
        <ecNumber evidence="2">3.4.21.26</ecNumber>
    </recommendedName>
</protein>
<evidence type="ECO:0000313" key="9">
    <source>
        <dbReference type="Proteomes" id="UP001623852"/>
    </source>
</evidence>
<organism evidence="8 9">
    <name type="scientific">Flavobacterium soyae</name>
    <dbReference type="NCBI Taxonomy" id="2903098"/>
    <lineage>
        <taxon>Bacteria</taxon>
        <taxon>Pseudomonadati</taxon>
        <taxon>Bacteroidota</taxon>
        <taxon>Flavobacteriia</taxon>
        <taxon>Flavobacteriales</taxon>
        <taxon>Flavobacteriaceae</taxon>
        <taxon>Flavobacterium</taxon>
    </lineage>
</organism>
<evidence type="ECO:0000256" key="2">
    <source>
        <dbReference type="ARBA" id="ARBA00011897"/>
    </source>
</evidence>
<dbReference type="InterPro" id="IPR002470">
    <property type="entry name" value="Peptidase_S9A"/>
</dbReference>
<evidence type="ECO:0000256" key="4">
    <source>
        <dbReference type="ARBA" id="ARBA00022801"/>
    </source>
</evidence>
<keyword evidence="5" id="KW-0720">Serine protease</keyword>
<dbReference type="InterPro" id="IPR051167">
    <property type="entry name" value="Prolyl_oligopep/macrocyclase"/>
</dbReference>
<dbReference type="EC" id="3.4.21.26" evidence="2"/>
<keyword evidence="4" id="KW-0378">Hydrolase</keyword>